<dbReference type="InterPro" id="IPR005116">
    <property type="entry name" value="Transp-assoc_OB_typ1"/>
</dbReference>
<evidence type="ECO:0000256" key="1">
    <source>
        <dbReference type="ARBA" id="ARBA00022505"/>
    </source>
</evidence>
<dbReference type="NCBIfam" id="TIGR00638">
    <property type="entry name" value="Mop"/>
    <property type="match status" value="2"/>
</dbReference>
<evidence type="ECO:0000259" key="3">
    <source>
        <dbReference type="PROSITE" id="PS51866"/>
    </source>
</evidence>
<dbReference type="PROSITE" id="PS51866">
    <property type="entry name" value="MOP"/>
    <property type="match status" value="2"/>
</dbReference>
<evidence type="ECO:0000313" key="5">
    <source>
        <dbReference type="Proteomes" id="UP001500034"/>
    </source>
</evidence>
<protein>
    <submittedName>
        <fullName evidence="4">TOBE domain-containing protein</fullName>
    </submittedName>
</protein>
<evidence type="ECO:0000256" key="2">
    <source>
        <dbReference type="PROSITE-ProRule" id="PRU01213"/>
    </source>
</evidence>
<dbReference type="Pfam" id="PF03459">
    <property type="entry name" value="TOBE"/>
    <property type="match status" value="2"/>
</dbReference>
<dbReference type="Gene3D" id="2.40.50.100">
    <property type="match status" value="2"/>
</dbReference>
<keyword evidence="5" id="KW-1185">Reference proteome</keyword>
<accession>A0ABP7RH46</accession>
<feature type="domain" description="Mop" evidence="3">
    <location>
        <begin position="83"/>
        <end position="148"/>
    </location>
</feature>
<dbReference type="InterPro" id="IPR008995">
    <property type="entry name" value="Mo/tungstate-bd_C_term_dom"/>
</dbReference>
<dbReference type="SUPFAM" id="SSF50331">
    <property type="entry name" value="MOP-like"/>
    <property type="match status" value="2"/>
</dbReference>
<reference evidence="5" key="1">
    <citation type="journal article" date="2019" name="Int. J. Syst. Evol. Microbiol.">
        <title>The Global Catalogue of Microorganisms (GCM) 10K type strain sequencing project: providing services to taxonomists for standard genome sequencing and annotation.</title>
        <authorList>
            <consortium name="The Broad Institute Genomics Platform"/>
            <consortium name="The Broad Institute Genome Sequencing Center for Infectious Disease"/>
            <person name="Wu L."/>
            <person name="Ma J."/>
        </authorList>
    </citation>
    <scope>NUCLEOTIDE SEQUENCE [LARGE SCALE GENOMIC DNA]</scope>
    <source>
        <strain evidence="5">JCM 17027</strain>
    </source>
</reference>
<evidence type="ECO:0000313" key="4">
    <source>
        <dbReference type="EMBL" id="GAA3997472.1"/>
    </source>
</evidence>
<sequence>MTPPPGYGAPMSLSIRNQLPGTVTAVTPGKAMATVRVRLVGGQDLTAAITRDAADDLGLSVGTAVRALVKSTEVSVATGRVEGLSIRNRLPGTVTALTAGDAMASVGIAVEGAELTAAITREAADDLGLAVGVPVVALVKSTEVSLATA</sequence>
<proteinExistence type="predicted"/>
<feature type="domain" description="Mop" evidence="3">
    <location>
        <begin position="12"/>
        <end position="78"/>
    </location>
</feature>
<gene>
    <name evidence="4" type="ORF">GCM10022384_50680</name>
</gene>
<name>A0ABP7RH46_9ACTN</name>
<dbReference type="InterPro" id="IPR004606">
    <property type="entry name" value="Mop_domain"/>
</dbReference>
<dbReference type="EMBL" id="BAABCQ010000121">
    <property type="protein sequence ID" value="GAA3997472.1"/>
    <property type="molecule type" value="Genomic_DNA"/>
</dbReference>
<keyword evidence="1 2" id="KW-0500">Molybdenum</keyword>
<dbReference type="Proteomes" id="UP001500034">
    <property type="component" value="Unassembled WGS sequence"/>
</dbReference>
<organism evidence="4 5">
    <name type="scientific">Streptomyces marokkonensis</name>
    <dbReference type="NCBI Taxonomy" id="324855"/>
    <lineage>
        <taxon>Bacteria</taxon>
        <taxon>Bacillati</taxon>
        <taxon>Actinomycetota</taxon>
        <taxon>Actinomycetes</taxon>
        <taxon>Kitasatosporales</taxon>
        <taxon>Streptomycetaceae</taxon>
        <taxon>Streptomyces</taxon>
    </lineage>
</organism>
<comment type="caution">
    <text evidence="4">The sequence shown here is derived from an EMBL/GenBank/DDBJ whole genome shotgun (WGS) entry which is preliminary data.</text>
</comment>